<sequence>MKKNTKNLRWVLALAMGSLLLAGCGRGDPDAMLASAKGYLEKNDTNAAVIQLKNALQKAPDSAEIRFVLGETLFKSGDLVAADVELRKALALQFPDAKIIPLLAEIMTLRGQHAAVIDQYAATALTDPAAVASLKTSLASAYAKQGKRDAAEASLADALTAMPNYLPAQLLSARMKAGRADFDSAFSTVDAALLGHPSSDRAWQLKADLLLYAKADRKGALEGYQKAIALKAGNLEAHAGALSVLLGQKDIKAARTQLDALKKVAPGHPQTKYFEAVLAFENHAYKESREVVQQLLKVAPDNARVLQLAGLLELQARSTLQAEIYLSKSLQMAPAQVLTRRLLVQTYLRSGQPAKALAAIQPLLEKVDADAESLALAAEVYLRTGDNQKAEIYFTRATKANPDDARSRTALALSQLAKGNVEAAFGELQTLSASDKGITADMALINAHLRRGELDAALKATVALEKKQPDKPLAAELRGRLYLAQKNLDMARKSFERALEIDPVYFPAAARLATMDLDEKRPDQAKSRFDKVLAADPKNIQALLSIAQLRMDAGAGKEEVMGLLNSAIKLNPSEPTPRLALIEYQVRNKDSRQALSSAQDAVAALPQSPEVLDMLGRIQQSNGDINQAINSFNKLVGLTPQAPQAYVRLAGAQIANKDNDAAAQSLKRALAIKPDYLPAQRGLIQMDMSAGRAKEAKATIQSVQSQRATDPIGQMFEGDLQISLKNWEGAALAYKAGLEKKGASSELAAKYHTVLRAAKRSDEAERFASKWIKEHPNDAAFFYYLGDVALSTGNYVMAESRYLAVKKLLPDNASAINNLAWIYVKLNKPGALALAEQANKLQPDQPPFLDTLAMVLSAEKQHAKAVEIQKKALVLQPSSPSYRLNLAKIYISGGQKTQAKVELEQLTKLGDKFEGQDEVAKLLKALGT</sequence>
<dbReference type="InterPro" id="IPR014266">
    <property type="entry name" value="PEP-CTERM_TPR_PrsT"/>
</dbReference>
<dbReference type="Pfam" id="PF13181">
    <property type="entry name" value="TPR_8"/>
    <property type="match status" value="1"/>
</dbReference>
<gene>
    <name evidence="5" type="ORF">DES47_101653</name>
</gene>
<organism evidence="5 6">
    <name type="scientific">Roseateles toxinivorans</name>
    <dbReference type="NCBI Taxonomy" id="270368"/>
    <lineage>
        <taxon>Bacteria</taxon>
        <taxon>Pseudomonadati</taxon>
        <taxon>Pseudomonadota</taxon>
        <taxon>Betaproteobacteria</taxon>
        <taxon>Burkholderiales</taxon>
        <taxon>Sphaerotilaceae</taxon>
        <taxon>Roseateles</taxon>
    </lineage>
</organism>
<dbReference type="OrthoDB" id="5290951at2"/>
<dbReference type="Proteomes" id="UP000295361">
    <property type="component" value="Unassembled WGS sequence"/>
</dbReference>
<proteinExistence type="predicted"/>
<evidence type="ECO:0000256" key="2">
    <source>
        <dbReference type="ARBA" id="ARBA00022803"/>
    </source>
</evidence>
<evidence type="ECO:0000313" key="5">
    <source>
        <dbReference type="EMBL" id="TDP74590.1"/>
    </source>
</evidence>
<protein>
    <submittedName>
        <fullName evidence="5">Putative PEP-CTERM system TPR-repeat lipoprotein</fullName>
    </submittedName>
</protein>
<comment type="caution">
    <text evidence="5">The sequence shown here is derived from an EMBL/GenBank/DDBJ whole genome shotgun (WGS) entry which is preliminary data.</text>
</comment>
<dbReference type="RefSeq" id="WP_133699205.1">
    <property type="nucleotide sequence ID" value="NZ_SNXS01000001.1"/>
</dbReference>
<keyword evidence="1" id="KW-0677">Repeat</keyword>
<dbReference type="InterPro" id="IPR051012">
    <property type="entry name" value="CellSynth/LPSAsmb/PSIAsmb"/>
</dbReference>
<evidence type="ECO:0000256" key="3">
    <source>
        <dbReference type="PROSITE-ProRule" id="PRU00339"/>
    </source>
</evidence>
<dbReference type="Pfam" id="PF14559">
    <property type="entry name" value="TPR_19"/>
    <property type="match status" value="2"/>
</dbReference>
<feature type="chain" id="PRO_5020697742" evidence="4">
    <location>
        <begin position="23"/>
        <end position="928"/>
    </location>
</feature>
<dbReference type="AlphaFoldDB" id="A0A4R6QSH7"/>
<feature type="repeat" description="TPR" evidence="3">
    <location>
        <begin position="643"/>
        <end position="676"/>
    </location>
</feature>
<dbReference type="EMBL" id="SNXS01000001">
    <property type="protein sequence ID" value="TDP74590.1"/>
    <property type="molecule type" value="Genomic_DNA"/>
</dbReference>
<dbReference type="PROSITE" id="PS51257">
    <property type="entry name" value="PROKAR_LIPOPROTEIN"/>
    <property type="match status" value="1"/>
</dbReference>
<keyword evidence="2 3" id="KW-0802">TPR repeat</keyword>
<keyword evidence="6" id="KW-1185">Reference proteome</keyword>
<dbReference type="Gene3D" id="1.25.40.10">
    <property type="entry name" value="Tetratricopeptide repeat domain"/>
    <property type="match status" value="5"/>
</dbReference>
<keyword evidence="5" id="KW-0449">Lipoprotein</keyword>
<evidence type="ECO:0000256" key="4">
    <source>
        <dbReference type="SAM" id="SignalP"/>
    </source>
</evidence>
<dbReference type="SUPFAM" id="SSF48452">
    <property type="entry name" value="TPR-like"/>
    <property type="match status" value="4"/>
</dbReference>
<evidence type="ECO:0000313" key="6">
    <source>
        <dbReference type="Proteomes" id="UP000295361"/>
    </source>
</evidence>
<feature type="repeat" description="TPR" evidence="3">
    <location>
        <begin position="472"/>
        <end position="505"/>
    </location>
</feature>
<dbReference type="Pfam" id="PF13432">
    <property type="entry name" value="TPR_16"/>
    <property type="match status" value="3"/>
</dbReference>
<feature type="signal peptide" evidence="4">
    <location>
        <begin position="1"/>
        <end position="22"/>
    </location>
</feature>
<dbReference type="PANTHER" id="PTHR45586:SF1">
    <property type="entry name" value="LIPOPOLYSACCHARIDE ASSEMBLY PROTEIN B"/>
    <property type="match status" value="1"/>
</dbReference>
<dbReference type="SMART" id="SM00028">
    <property type="entry name" value="TPR"/>
    <property type="match status" value="15"/>
</dbReference>
<feature type="repeat" description="TPR" evidence="3">
    <location>
        <begin position="371"/>
        <end position="404"/>
    </location>
</feature>
<dbReference type="PROSITE" id="PS50005">
    <property type="entry name" value="TPR"/>
    <property type="match status" value="4"/>
</dbReference>
<evidence type="ECO:0000256" key="1">
    <source>
        <dbReference type="ARBA" id="ARBA00022737"/>
    </source>
</evidence>
<name>A0A4R6QSH7_9BURK</name>
<keyword evidence="4" id="KW-0732">Signal</keyword>
<accession>A0A4R6QSH7</accession>
<dbReference type="InterPro" id="IPR011990">
    <property type="entry name" value="TPR-like_helical_dom_sf"/>
</dbReference>
<dbReference type="NCBIfam" id="TIGR02917">
    <property type="entry name" value="PEP_TPR_lipo"/>
    <property type="match status" value="1"/>
</dbReference>
<reference evidence="5 6" key="1">
    <citation type="submission" date="2019-03" db="EMBL/GenBank/DDBJ databases">
        <title>Genomic Encyclopedia of Type Strains, Phase IV (KMG-IV): sequencing the most valuable type-strain genomes for metagenomic binning, comparative biology and taxonomic classification.</title>
        <authorList>
            <person name="Goeker M."/>
        </authorList>
    </citation>
    <scope>NUCLEOTIDE SEQUENCE [LARGE SCALE GENOMIC DNA]</scope>
    <source>
        <strain evidence="5 6">DSM 16998</strain>
    </source>
</reference>
<feature type="repeat" description="TPR" evidence="3">
    <location>
        <begin position="609"/>
        <end position="642"/>
    </location>
</feature>
<dbReference type="InterPro" id="IPR019734">
    <property type="entry name" value="TPR_rpt"/>
</dbReference>
<dbReference type="InParanoid" id="A0A4R6QSH7"/>
<dbReference type="PANTHER" id="PTHR45586">
    <property type="entry name" value="TPR REPEAT-CONTAINING PROTEIN PA4667"/>
    <property type="match status" value="1"/>
</dbReference>